<dbReference type="Proteomes" id="UP000814033">
    <property type="component" value="Unassembled WGS sequence"/>
</dbReference>
<keyword evidence="2" id="KW-1185">Reference proteome</keyword>
<gene>
    <name evidence="1" type="ORF">FA95DRAFT_1654039</name>
</gene>
<reference evidence="1" key="2">
    <citation type="journal article" date="2022" name="New Phytol.">
        <title>Evolutionary transition to the ectomycorrhizal habit in the genomes of a hyperdiverse lineage of mushroom-forming fungi.</title>
        <authorList>
            <person name="Looney B."/>
            <person name="Miyauchi S."/>
            <person name="Morin E."/>
            <person name="Drula E."/>
            <person name="Courty P.E."/>
            <person name="Kohler A."/>
            <person name="Kuo A."/>
            <person name="LaButti K."/>
            <person name="Pangilinan J."/>
            <person name="Lipzen A."/>
            <person name="Riley R."/>
            <person name="Andreopoulos W."/>
            <person name="He G."/>
            <person name="Johnson J."/>
            <person name="Nolan M."/>
            <person name="Tritt A."/>
            <person name="Barry K.W."/>
            <person name="Grigoriev I.V."/>
            <person name="Nagy L.G."/>
            <person name="Hibbett D."/>
            <person name="Henrissat B."/>
            <person name="Matheny P.B."/>
            <person name="Labbe J."/>
            <person name="Martin F.M."/>
        </authorList>
    </citation>
    <scope>NUCLEOTIDE SEQUENCE</scope>
    <source>
        <strain evidence="1">FP105234-sp</strain>
    </source>
</reference>
<name>A0ACB8R6V9_9AGAM</name>
<accession>A0ACB8R6V9</accession>
<evidence type="ECO:0000313" key="2">
    <source>
        <dbReference type="Proteomes" id="UP000814033"/>
    </source>
</evidence>
<proteinExistence type="predicted"/>
<comment type="caution">
    <text evidence="1">The sequence shown here is derived from an EMBL/GenBank/DDBJ whole genome shotgun (WGS) entry which is preliminary data.</text>
</comment>
<organism evidence="1 2">
    <name type="scientific">Auriscalpium vulgare</name>
    <dbReference type="NCBI Taxonomy" id="40419"/>
    <lineage>
        <taxon>Eukaryota</taxon>
        <taxon>Fungi</taxon>
        <taxon>Dikarya</taxon>
        <taxon>Basidiomycota</taxon>
        <taxon>Agaricomycotina</taxon>
        <taxon>Agaricomycetes</taxon>
        <taxon>Russulales</taxon>
        <taxon>Auriscalpiaceae</taxon>
        <taxon>Auriscalpium</taxon>
    </lineage>
</organism>
<evidence type="ECO:0000313" key="1">
    <source>
        <dbReference type="EMBL" id="KAI0039647.1"/>
    </source>
</evidence>
<dbReference type="EMBL" id="MU276278">
    <property type="protein sequence ID" value="KAI0039647.1"/>
    <property type="molecule type" value="Genomic_DNA"/>
</dbReference>
<protein>
    <submittedName>
        <fullName evidence="1">Uncharacterized protein</fullName>
    </submittedName>
</protein>
<reference evidence="1" key="1">
    <citation type="submission" date="2021-02" db="EMBL/GenBank/DDBJ databases">
        <authorList>
            <consortium name="DOE Joint Genome Institute"/>
            <person name="Ahrendt S."/>
            <person name="Looney B.P."/>
            <person name="Miyauchi S."/>
            <person name="Morin E."/>
            <person name="Drula E."/>
            <person name="Courty P.E."/>
            <person name="Chicoki N."/>
            <person name="Fauchery L."/>
            <person name="Kohler A."/>
            <person name="Kuo A."/>
            <person name="Labutti K."/>
            <person name="Pangilinan J."/>
            <person name="Lipzen A."/>
            <person name="Riley R."/>
            <person name="Andreopoulos W."/>
            <person name="He G."/>
            <person name="Johnson J."/>
            <person name="Barry K.W."/>
            <person name="Grigoriev I.V."/>
            <person name="Nagy L."/>
            <person name="Hibbett D."/>
            <person name="Henrissat B."/>
            <person name="Matheny P.B."/>
            <person name="Labbe J."/>
            <person name="Martin F."/>
        </authorList>
    </citation>
    <scope>NUCLEOTIDE SEQUENCE</scope>
    <source>
        <strain evidence="1">FP105234-sp</strain>
    </source>
</reference>
<feature type="non-terminal residue" evidence="1">
    <location>
        <position position="261"/>
    </location>
</feature>
<sequence length="261" mass="28631">MARGDLIDVVPGHQWPAPPYLVADRIAVDVQIGDLAAGQTLRRALVSPVYVRTVRVEQSCRYAGGQGPVLPHAQPVRANPYSQRPDDVLSGLSSSATGTSARPPNVYVGRRTNSMALRVAIWLKDLVQFVGYLKTRRNRVLYLTSRAQRLKSPEVVDIPLTATGSPAPNLSAHSNNNKKRERVQEVSKTLFPVSRYSPAARSYQAWCDRIDFKRKTLECMSATPSSSAPQADDKMTSHPGAGTPFSVRYDKLVIAVSAYSQ</sequence>